<comment type="caution">
    <text evidence="3">The sequence shown here is derived from an EMBL/GenBank/DDBJ whole genome shotgun (WGS) entry which is preliminary data.</text>
</comment>
<keyword evidence="2" id="KW-0472">Membrane</keyword>
<evidence type="ECO:0000256" key="1">
    <source>
        <dbReference type="SAM" id="MobiDB-lite"/>
    </source>
</evidence>
<protein>
    <submittedName>
        <fullName evidence="3">Uncharacterized protein</fullName>
    </submittedName>
</protein>
<accession>A0AAN8IH92</accession>
<evidence type="ECO:0000256" key="2">
    <source>
        <dbReference type="SAM" id="Phobius"/>
    </source>
</evidence>
<dbReference type="Proteomes" id="UP001331761">
    <property type="component" value="Unassembled WGS sequence"/>
</dbReference>
<organism evidence="3 4">
    <name type="scientific">Trichostrongylus colubriformis</name>
    <name type="common">Black scour worm</name>
    <dbReference type="NCBI Taxonomy" id="6319"/>
    <lineage>
        <taxon>Eukaryota</taxon>
        <taxon>Metazoa</taxon>
        <taxon>Ecdysozoa</taxon>
        <taxon>Nematoda</taxon>
        <taxon>Chromadorea</taxon>
        <taxon>Rhabditida</taxon>
        <taxon>Rhabditina</taxon>
        <taxon>Rhabditomorpha</taxon>
        <taxon>Strongyloidea</taxon>
        <taxon>Trichostrongylidae</taxon>
        <taxon>Trichostrongylus</taxon>
    </lineage>
</organism>
<sequence>IFCFLLLPAVPRWILISLALLVLLVLIAGCRTLKPSLIITFLICNMLLNIPIFVVIYFTTFTLASYDLRDDHIFADCYQCWLYRQSTGFLWAGLIISFLSLIFDGVLTAGVRKLRLLSHGVTTVAVGHEQCHHHRPIIIEAPSRVVYATPAPTGVVMPGTNVYRAPVYPAGNPYIHEQVQHPEAQADPQPPYAPQLPPPYKP</sequence>
<feature type="transmembrane region" description="Helical" evidence="2">
    <location>
        <begin position="37"/>
        <end position="58"/>
    </location>
</feature>
<evidence type="ECO:0000313" key="4">
    <source>
        <dbReference type="Proteomes" id="UP001331761"/>
    </source>
</evidence>
<keyword evidence="2" id="KW-0812">Transmembrane</keyword>
<keyword evidence="2" id="KW-1133">Transmembrane helix</keyword>
<evidence type="ECO:0000313" key="3">
    <source>
        <dbReference type="EMBL" id="KAK5969302.1"/>
    </source>
</evidence>
<dbReference type="EMBL" id="WIXE01020307">
    <property type="protein sequence ID" value="KAK5969302.1"/>
    <property type="molecule type" value="Genomic_DNA"/>
</dbReference>
<feature type="non-terminal residue" evidence="3">
    <location>
        <position position="1"/>
    </location>
</feature>
<feature type="region of interest" description="Disordered" evidence="1">
    <location>
        <begin position="182"/>
        <end position="202"/>
    </location>
</feature>
<feature type="transmembrane region" description="Helical" evidence="2">
    <location>
        <begin position="88"/>
        <end position="107"/>
    </location>
</feature>
<feature type="transmembrane region" description="Helical" evidence="2">
    <location>
        <begin position="12"/>
        <end position="30"/>
    </location>
</feature>
<gene>
    <name evidence="3" type="ORF">GCK32_010078</name>
</gene>
<proteinExistence type="predicted"/>
<feature type="compositionally biased region" description="Pro residues" evidence="1">
    <location>
        <begin position="188"/>
        <end position="202"/>
    </location>
</feature>
<reference evidence="3 4" key="1">
    <citation type="submission" date="2019-10" db="EMBL/GenBank/DDBJ databases">
        <title>Assembly and Annotation for the nematode Trichostrongylus colubriformis.</title>
        <authorList>
            <person name="Martin J."/>
        </authorList>
    </citation>
    <scope>NUCLEOTIDE SEQUENCE [LARGE SCALE GENOMIC DNA]</scope>
    <source>
        <strain evidence="3">G859</strain>
        <tissue evidence="3">Whole worm</tissue>
    </source>
</reference>
<keyword evidence="4" id="KW-1185">Reference proteome</keyword>
<name>A0AAN8IH92_TRICO</name>
<dbReference type="AlphaFoldDB" id="A0AAN8IH92"/>